<evidence type="ECO:0000256" key="2">
    <source>
        <dbReference type="ARBA" id="ARBA00022448"/>
    </source>
</evidence>
<feature type="transmembrane region" description="Helical" evidence="9">
    <location>
        <begin position="261"/>
        <end position="279"/>
    </location>
</feature>
<dbReference type="AlphaFoldDB" id="A0A2V3TSR5"/>
<comment type="caution">
    <text evidence="10">The sequence shown here is derived from an EMBL/GenBank/DDBJ whole genome shotgun (WGS) entry which is preliminary data.</text>
</comment>
<keyword evidence="4 9" id="KW-0812">Transmembrane</keyword>
<comment type="similarity">
    <text evidence="8">Belongs to the binding-protein-dependent transport system permease family. LivHM subfamily.</text>
</comment>
<dbReference type="InterPro" id="IPR052157">
    <property type="entry name" value="BCAA_transport_permease"/>
</dbReference>
<feature type="transmembrane region" description="Helical" evidence="9">
    <location>
        <begin position="183"/>
        <end position="203"/>
    </location>
</feature>
<keyword evidence="3" id="KW-1003">Cell membrane</keyword>
<feature type="transmembrane region" description="Helical" evidence="9">
    <location>
        <begin position="92"/>
        <end position="110"/>
    </location>
</feature>
<feature type="transmembrane region" description="Helical" evidence="9">
    <location>
        <begin position="137"/>
        <end position="162"/>
    </location>
</feature>
<evidence type="ECO:0000256" key="1">
    <source>
        <dbReference type="ARBA" id="ARBA00004651"/>
    </source>
</evidence>
<organism evidence="10 11">
    <name type="scientific">Chelatococcus asaccharovorans</name>
    <dbReference type="NCBI Taxonomy" id="28210"/>
    <lineage>
        <taxon>Bacteria</taxon>
        <taxon>Pseudomonadati</taxon>
        <taxon>Pseudomonadota</taxon>
        <taxon>Alphaproteobacteria</taxon>
        <taxon>Hyphomicrobiales</taxon>
        <taxon>Chelatococcaceae</taxon>
        <taxon>Chelatococcus</taxon>
    </lineage>
</organism>
<dbReference type="CDD" id="cd06582">
    <property type="entry name" value="TM_PBP1_LivH_like"/>
    <property type="match status" value="1"/>
</dbReference>
<name>A0A2V3TSR5_9HYPH</name>
<feature type="transmembrane region" description="Helical" evidence="9">
    <location>
        <begin position="35"/>
        <end position="54"/>
    </location>
</feature>
<dbReference type="Pfam" id="PF02653">
    <property type="entry name" value="BPD_transp_2"/>
    <property type="match status" value="1"/>
</dbReference>
<evidence type="ECO:0000313" key="10">
    <source>
        <dbReference type="EMBL" id="PXW50927.1"/>
    </source>
</evidence>
<proteinExistence type="inferred from homology"/>
<evidence type="ECO:0000256" key="5">
    <source>
        <dbReference type="ARBA" id="ARBA00022970"/>
    </source>
</evidence>
<feature type="transmembrane region" description="Helical" evidence="9">
    <location>
        <begin position="6"/>
        <end position="28"/>
    </location>
</feature>
<dbReference type="Proteomes" id="UP000248021">
    <property type="component" value="Unassembled WGS sequence"/>
</dbReference>
<reference evidence="10 11" key="1">
    <citation type="submission" date="2018-05" db="EMBL/GenBank/DDBJ databases">
        <title>Genomic Encyclopedia of Type Strains, Phase IV (KMG-IV): sequencing the most valuable type-strain genomes for metagenomic binning, comparative biology and taxonomic classification.</title>
        <authorList>
            <person name="Goeker M."/>
        </authorList>
    </citation>
    <scope>NUCLEOTIDE SEQUENCE [LARGE SCALE GENOMIC DNA]</scope>
    <source>
        <strain evidence="10 11">DSM 6462</strain>
    </source>
</reference>
<keyword evidence="11" id="KW-1185">Reference proteome</keyword>
<dbReference type="RefSeq" id="WP_110378461.1">
    <property type="nucleotide sequence ID" value="NZ_JAHBRY010000004.1"/>
</dbReference>
<gene>
    <name evidence="10" type="ORF">C7450_12238</name>
</gene>
<keyword evidence="6 9" id="KW-1133">Transmembrane helix</keyword>
<feature type="transmembrane region" description="Helical" evidence="9">
    <location>
        <begin position="223"/>
        <end position="249"/>
    </location>
</feature>
<keyword evidence="2" id="KW-0813">Transport</keyword>
<accession>A0A2V3TSR5</accession>
<evidence type="ECO:0000256" key="7">
    <source>
        <dbReference type="ARBA" id="ARBA00023136"/>
    </source>
</evidence>
<evidence type="ECO:0000256" key="6">
    <source>
        <dbReference type="ARBA" id="ARBA00022989"/>
    </source>
</evidence>
<dbReference type="OrthoDB" id="9779023at2"/>
<protein>
    <submittedName>
        <fullName evidence="10">Branched-chain amino acid transport system permease protein</fullName>
    </submittedName>
</protein>
<keyword evidence="5" id="KW-0029">Amino-acid transport</keyword>
<comment type="subcellular location">
    <subcellularLocation>
        <location evidence="1">Cell membrane</location>
        <topology evidence="1">Multi-pass membrane protein</topology>
    </subcellularLocation>
</comment>
<dbReference type="GO" id="GO:0022857">
    <property type="term" value="F:transmembrane transporter activity"/>
    <property type="evidence" value="ECO:0007669"/>
    <property type="project" value="InterPro"/>
</dbReference>
<keyword evidence="7 9" id="KW-0472">Membrane</keyword>
<dbReference type="GO" id="GO:0005886">
    <property type="term" value="C:plasma membrane"/>
    <property type="evidence" value="ECO:0007669"/>
    <property type="project" value="UniProtKB-SubCell"/>
</dbReference>
<dbReference type="PANTHER" id="PTHR11795:SF450">
    <property type="entry name" value="ABC TRANSPORTER PERMEASE PROTEIN"/>
    <property type="match status" value="1"/>
</dbReference>
<dbReference type="PANTHER" id="PTHR11795">
    <property type="entry name" value="BRANCHED-CHAIN AMINO ACID TRANSPORT SYSTEM PERMEASE PROTEIN LIVH"/>
    <property type="match status" value="1"/>
</dbReference>
<dbReference type="EMBL" id="QJJK01000022">
    <property type="protein sequence ID" value="PXW50927.1"/>
    <property type="molecule type" value="Genomic_DNA"/>
</dbReference>
<dbReference type="InterPro" id="IPR001851">
    <property type="entry name" value="ABC_transp_permease"/>
</dbReference>
<sequence>MFNQILISAVALGAVYALIAVGFTIVFATKRLVNFAHGEFVMLGGILAVVFYQAGLPLTLAMVLAVLAVGVAAAAIYLIIVDIKTEDTLSQVMITLGLAIAIKGAVELTAGKSPMFLPALSSAATWNVGNLFINPQAVWLLLALVVASLGLAALLRWTWLGISMRAVAENNYASILMGMSPRVVGAASFVLAGILGALAGALLTPIASTAYDNGLFLGLKGFAAAILGGMGSPLGAVIGGLLLGLCEAFSAGYISSAYKDAITLSMLFVVLMFFPQGIFGGKAIRKL</sequence>
<evidence type="ECO:0000313" key="11">
    <source>
        <dbReference type="Proteomes" id="UP000248021"/>
    </source>
</evidence>
<dbReference type="GO" id="GO:0006865">
    <property type="term" value="P:amino acid transport"/>
    <property type="evidence" value="ECO:0007669"/>
    <property type="project" value="UniProtKB-KW"/>
</dbReference>
<evidence type="ECO:0000256" key="3">
    <source>
        <dbReference type="ARBA" id="ARBA00022475"/>
    </source>
</evidence>
<evidence type="ECO:0000256" key="4">
    <source>
        <dbReference type="ARBA" id="ARBA00022692"/>
    </source>
</evidence>
<evidence type="ECO:0000256" key="9">
    <source>
        <dbReference type="SAM" id="Phobius"/>
    </source>
</evidence>
<evidence type="ECO:0000256" key="8">
    <source>
        <dbReference type="ARBA" id="ARBA00037998"/>
    </source>
</evidence>
<feature type="transmembrane region" description="Helical" evidence="9">
    <location>
        <begin position="60"/>
        <end position="80"/>
    </location>
</feature>